<evidence type="ECO:0000256" key="7">
    <source>
        <dbReference type="ARBA" id="ARBA00022833"/>
    </source>
</evidence>
<reference evidence="8 9" key="1">
    <citation type="submission" date="2020-04" db="EMBL/GenBank/DDBJ databases">
        <title>Plant Genome Project.</title>
        <authorList>
            <person name="Zhang R.-G."/>
        </authorList>
    </citation>
    <scope>NUCLEOTIDE SEQUENCE [LARGE SCALE GENOMIC DNA]</scope>
    <source>
        <strain evidence="8">YNK0</strain>
        <tissue evidence="8">Leaf</tissue>
    </source>
</reference>
<keyword evidence="5" id="KW-0863">Zinc-finger</keyword>
<protein>
    <recommendedName>
        <fullName evidence="2">RING-type E3 ubiquitin transferase</fullName>
        <ecNumber evidence="2">2.3.2.27</ecNumber>
    </recommendedName>
</protein>
<keyword evidence="7" id="KW-0862">Zinc</keyword>
<evidence type="ECO:0000313" key="8">
    <source>
        <dbReference type="EMBL" id="KAF8399655.1"/>
    </source>
</evidence>
<comment type="catalytic activity">
    <reaction evidence="1">
        <text>S-ubiquitinyl-[E2 ubiquitin-conjugating enzyme]-L-cysteine + [acceptor protein]-L-lysine = [E2 ubiquitin-conjugating enzyme]-L-cysteine + N(6)-ubiquitinyl-[acceptor protein]-L-lysine.</text>
        <dbReference type="EC" id="2.3.2.27"/>
    </reaction>
</comment>
<dbReference type="PANTHER" id="PTHR46463">
    <property type="entry name" value="ZINC FINGER, RING/FYVE/PHD-TYPE"/>
    <property type="match status" value="1"/>
</dbReference>
<sequence>MGAVCCCLHAEEEYVNPNGSSYRNCICLNCFVQNFFNAYTALFCRGEVHAIHSSIEGAASLTSTTSLENSLSDTYRPPPRPLPYDADPRCFRLQRDGLVLRHEKGSSHLHEESEPLRRRDIDSGLESLSAGYNCNGSHCEGGSKEYGSESSVKLSSAKVSSRVGCVYSSSEDEDVCPTCLEVCRQKSVSDIIYSRKPQDNDTMLSSFPPWLYIRVDGEKRKLSSLWQGDGIRRNDLSLLERFMLQMKA</sequence>
<evidence type="ECO:0000256" key="5">
    <source>
        <dbReference type="ARBA" id="ARBA00022771"/>
    </source>
</evidence>
<keyword evidence="3" id="KW-0808">Transferase</keyword>
<evidence type="ECO:0000256" key="6">
    <source>
        <dbReference type="ARBA" id="ARBA00022786"/>
    </source>
</evidence>
<evidence type="ECO:0000256" key="4">
    <source>
        <dbReference type="ARBA" id="ARBA00022723"/>
    </source>
</evidence>
<keyword evidence="6" id="KW-0833">Ubl conjugation pathway</keyword>
<dbReference type="OrthoDB" id="8062037at2759"/>
<keyword evidence="4" id="KW-0479">Metal-binding</keyword>
<evidence type="ECO:0000313" key="9">
    <source>
        <dbReference type="Proteomes" id="UP000655225"/>
    </source>
</evidence>
<organism evidence="8 9">
    <name type="scientific">Tetracentron sinense</name>
    <name type="common">Spur-leaf</name>
    <dbReference type="NCBI Taxonomy" id="13715"/>
    <lineage>
        <taxon>Eukaryota</taxon>
        <taxon>Viridiplantae</taxon>
        <taxon>Streptophyta</taxon>
        <taxon>Embryophyta</taxon>
        <taxon>Tracheophyta</taxon>
        <taxon>Spermatophyta</taxon>
        <taxon>Magnoliopsida</taxon>
        <taxon>Trochodendrales</taxon>
        <taxon>Trochodendraceae</taxon>
        <taxon>Tetracentron</taxon>
    </lineage>
</organism>
<evidence type="ECO:0000256" key="1">
    <source>
        <dbReference type="ARBA" id="ARBA00000900"/>
    </source>
</evidence>
<gene>
    <name evidence="8" type="ORF">HHK36_015525</name>
</gene>
<name>A0A834Z555_TETSI</name>
<dbReference type="EMBL" id="JABCRI010000010">
    <property type="protein sequence ID" value="KAF8399655.1"/>
    <property type="molecule type" value="Genomic_DNA"/>
</dbReference>
<comment type="caution">
    <text evidence="8">The sequence shown here is derived from an EMBL/GenBank/DDBJ whole genome shotgun (WGS) entry which is preliminary data.</text>
</comment>
<keyword evidence="9" id="KW-1185">Reference proteome</keyword>
<dbReference type="OMA" id="KESACEA"/>
<evidence type="ECO:0000256" key="3">
    <source>
        <dbReference type="ARBA" id="ARBA00022679"/>
    </source>
</evidence>
<dbReference type="GO" id="GO:0008270">
    <property type="term" value="F:zinc ion binding"/>
    <property type="evidence" value="ECO:0007669"/>
    <property type="project" value="UniProtKB-KW"/>
</dbReference>
<accession>A0A834Z555</accession>
<dbReference type="EC" id="2.3.2.27" evidence="2"/>
<dbReference type="PANTHER" id="PTHR46463:SF86">
    <property type="entry name" value="RING-TYPE DOMAIN-CONTAINING PROTEIN"/>
    <property type="match status" value="1"/>
</dbReference>
<dbReference type="Proteomes" id="UP000655225">
    <property type="component" value="Unassembled WGS sequence"/>
</dbReference>
<evidence type="ECO:0000256" key="2">
    <source>
        <dbReference type="ARBA" id="ARBA00012483"/>
    </source>
</evidence>
<proteinExistence type="predicted"/>
<dbReference type="GO" id="GO:0061630">
    <property type="term" value="F:ubiquitin protein ligase activity"/>
    <property type="evidence" value="ECO:0007669"/>
    <property type="project" value="UniProtKB-EC"/>
</dbReference>
<dbReference type="AlphaFoldDB" id="A0A834Z555"/>